<name>A0ABR4FIM9_9EURO</name>
<dbReference type="EMBL" id="JBFTWV010000271">
    <property type="protein sequence ID" value="KAL2783099.1"/>
    <property type="molecule type" value="Genomic_DNA"/>
</dbReference>
<comment type="caution">
    <text evidence="1">The sequence shown here is derived from an EMBL/GenBank/DDBJ whole genome shotgun (WGS) entry which is preliminary data.</text>
</comment>
<evidence type="ECO:0000313" key="1">
    <source>
        <dbReference type="EMBL" id="KAL2783099.1"/>
    </source>
</evidence>
<sequence length="117" mass="13081">MVPPTTPSSTFQNVDAIVLHALAWDDIDTLLARLTQAPNLNLIPFTLTVNQSQSQIGQCDQQQDVVLSGLAHQTADQPVQQQFHDWSLPPAARRSNRSFPNYYTDDTSIAYNEDGWL</sequence>
<evidence type="ECO:0000313" key="2">
    <source>
        <dbReference type="Proteomes" id="UP001610563"/>
    </source>
</evidence>
<organism evidence="1 2">
    <name type="scientific">Aspergillus keveii</name>
    <dbReference type="NCBI Taxonomy" id="714993"/>
    <lineage>
        <taxon>Eukaryota</taxon>
        <taxon>Fungi</taxon>
        <taxon>Dikarya</taxon>
        <taxon>Ascomycota</taxon>
        <taxon>Pezizomycotina</taxon>
        <taxon>Eurotiomycetes</taxon>
        <taxon>Eurotiomycetidae</taxon>
        <taxon>Eurotiales</taxon>
        <taxon>Aspergillaceae</taxon>
        <taxon>Aspergillus</taxon>
        <taxon>Aspergillus subgen. Nidulantes</taxon>
    </lineage>
</organism>
<accession>A0ABR4FIM9</accession>
<reference evidence="1 2" key="1">
    <citation type="submission" date="2024-07" db="EMBL/GenBank/DDBJ databases">
        <title>Section-level genome sequencing and comparative genomics of Aspergillus sections Usti and Cavernicolus.</title>
        <authorList>
            <consortium name="Lawrence Berkeley National Laboratory"/>
            <person name="Nybo J.L."/>
            <person name="Vesth T.C."/>
            <person name="Theobald S."/>
            <person name="Frisvad J.C."/>
            <person name="Larsen T.O."/>
            <person name="Kjaerboelling I."/>
            <person name="Rothschild-Mancinelli K."/>
            <person name="Lyhne E.K."/>
            <person name="Kogle M.E."/>
            <person name="Barry K."/>
            <person name="Clum A."/>
            <person name="Na H."/>
            <person name="Ledsgaard L."/>
            <person name="Lin J."/>
            <person name="Lipzen A."/>
            <person name="Kuo A."/>
            <person name="Riley R."/>
            <person name="Mondo S."/>
            <person name="Labutti K."/>
            <person name="Haridas S."/>
            <person name="Pangalinan J."/>
            <person name="Salamov A.A."/>
            <person name="Simmons B.A."/>
            <person name="Magnuson J.K."/>
            <person name="Chen J."/>
            <person name="Drula E."/>
            <person name="Henrissat B."/>
            <person name="Wiebenga A."/>
            <person name="Lubbers R.J."/>
            <person name="Gomes A.C."/>
            <person name="Makela M.R."/>
            <person name="Stajich J."/>
            <person name="Grigoriev I.V."/>
            <person name="Mortensen U.H."/>
            <person name="De Vries R.P."/>
            <person name="Baker S.E."/>
            <person name="Andersen M.R."/>
        </authorList>
    </citation>
    <scope>NUCLEOTIDE SEQUENCE [LARGE SCALE GENOMIC DNA]</scope>
    <source>
        <strain evidence="1 2">CBS 209.92</strain>
    </source>
</reference>
<keyword evidence="2" id="KW-1185">Reference proteome</keyword>
<gene>
    <name evidence="1" type="ORF">BJX66DRAFT_141368</name>
</gene>
<dbReference type="Proteomes" id="UP001610563">
    <property type="component" value="Unassembled WGS sequence"/>
</dbReference>
<proteinExistence type="predicted"/>
<protein>
    <submittedName>
        <fullName evidence="1">Uncharacterized protein</fullName>
    </submittedName>
</protein>